<dbReference type="PANTHER" id="PTHR30027:SF3">
    <property type="entry name" value="16S RRNA (URACIL(1498)-N(3))-METHYLTRANSFERASE"/>
    <property type="match status" value="1"/>
</dbReference>
<dbReference type="SUPFAM" id="SSF88697">
    <property type="entry name" value="PUA domain-like"/>
    <property type="match status" value="1"/>
</dbReference>
<evidence type="ECO:0000313" key="15">
    <source>
        <dbReference type="EMBL" id="CUP68020.1"/>
    </source>
</evidence>
<dbReference type="OrthoDB" id="9815641at2"/>
<dbReference type="InterPro" id="IPR006700">
    <property type="entry name" value="RsmE"/>
</dbReference>
<evidence type="ECO:0000256" key="6">
    <source>
        <dbReference type="ARBA" id="ARBA00022552"/>
    </source>
</evidence>
<accession>A0A174QAR5</accession>
<dbReference type="GO" id="GO:0070475">
    <property type="term" value="P:rRNA base methylation"/>
    <property type="evidence" value="ECO:0007669"/>
    <property type="project" value="TreeGrafter"/>
</dbReference>
<dbReference type="SUPFAM" id="SSF75217">
    <property type="entry name" value="alpha/beta knot"/>
    <property type="match status" value="1"/>
</dbReference>
<dbReference type="EMBL" id="CZBE01000009">
    <property type="protein sequence ID" value="CUP68020.1"/>
    <property type="molecule type" value="Genomic_DNA"/>
</dbReference>
<evidence type="ECO:0000313" key="17">
    <source>
        <dbReference type="EMBL" id="RGE67214.1"/>
    </source>
</evidence>
<comment type="subcellular location">
    <subcellularLocation>
        <location evidence="1 12">Cytoplasm</location>
    </subcellularLocation>
</comment>
<keyword evidence="9 12" id="KW-0949">S-adenosyl-L-methionine</keyword>
<dbReference type="InterPro" id="IPR046886">
    <property type="entry name" value="RsmE_MTase_dom"/>
</dbReference>
<dbReference type="Pfam" id="PF04452">
    <property type="entry name" value="Methyltrans_RNA"/>
    <property type="match status" value="1"/>
</dbReference>
<dbReference type="Proteomes" id="UP000095765">
    <property type="component" value="Unassembled WGS sequence"/>
</dbReference>
<dbReference type="Proteomes" id="UP000260828">
    <property type="component" value="Unassembled WGS sequence"/>
</dbReference>
<evidence type="ECO:0000259" key="13">
    <source>
        <dbReference type="Pfam" id="PF04452"/>
    </source>
</evidence>
<dbReference type="NCBIfam" id="TIGR00046">
    <property type="entry name" value="RsmE family RNA methyltransferase"/>
    <property type="match status" value="1"/>
</dbReference>
<evidence type="ECO:0000256" key="2">
    <source>
        <dbReference type="ARBA" id="ARBA00005528"/>
    </source>
</evidence>
<evidence type="ECO:0000313" key="16">
    <source>
        <dbReference type="EMBL" id="OUP69430.1"/>
    </source>
</evidence>
<dbReference type="Proteomes" id="UP000196386">
    <property type="component" value="Unassembled WGS sequence"/>
</dbReference>
<evidence type="ECO:0000313" key="19">
    <source>
        <dbReference type="Proteomes" id="UP000196386"/>
    </source>
</evidence>
<evidence type="ECO:0000256" key="10">
    <source>
        <dbReference type="ARBA" id="ARBA00025699"/>
    </source>
</evidence>
<dbReference type="Gene3D" id="3.40.1280.10">
    <property type="match status" value="1"/>
</dbReference>
<dbReference type="AlphaFoldDB" id="A0A174QAR5"/>
<feature type="domain" description="Ribosomal RNA small subunit methyltransferase E PUA-like" evidence="14">
    <location>
        <begin position="16"/>
        <end position="62"/>
    </location>
</feature>
<keyword evidence="7 12" id="KW-0489">Methyltransferase</keyword>
<gene>
    <name evidence="15" type="primary">rsmE</name>
    <name evidence="16" type="ORF">B5F11_08745</name>
    <name evidence="17" type="ORF">DXC40_10370</name>
    <name evidence="15" type="ORF">ERS852551_01579</name>
</gene>
<name>A0A174QAR5_9FIRM</name>
<keyword evidence="8 12" id="KW-0808">Transferase</keyword>
<dbReference type="PIRSF" id="PIRSF015601">
    <property type="entry name" value="MTase_slr0722"/>
    <property type="match status" value="1"/>
</dbReference>
<evidence type="ECO:0000256" key="11">
    <source>
        <dbReference type="ARBA" id="ARBA00047944"/>
    </source>
</evidence>
<reference evidence="15 18" key="1">
    <citation type="submission" date="2015-09" db="EMBL/GenBank/DDBJ databases">
        <authorList>
            <consortium name="Pathogen Informatics"/>
        </authorList>
    </citation>
    <scope>NUCLEOTIDE SEQUENCE [LARGE SCALE GENOMIC DNA]</scope>
    <source>
        <strain evidence="15 18">2789STDY5834939</strain>
    </source>
</reference>
<dbReference type="EMBL" id="NFKP01000009">
    <property type="protein sequence ID" value="OUP69430.1"/>
    <property type="molecule type" value="Genomic_DNA"/>
</dbReference>
<dbReference type="InterPro" id="IPR029026">
    <property type="entry name" value="tRNA_m1G_MTases_N"/>
</dbReference>
<protein>
    <recommendedName>
        <fullName evidence="4 12">Ribosomal RNA small subunit methyltransferase E</fullName>
        <ecNumber evidence="3 12">2.1.1.193</ecNumber>
    </recommendedName>
</protein>
<evidence type="ECO:0000313" key="18">
    <source>
        <dbReference type="Proteomes" id="UP000095765"/>
    </source>
</evidence>
<evidence type="ECO:0000256" key="3">
    <source>
        <dbReference type="ARBA" id="ARBA00012328"/>
    </source>
</evidence>
<reference evidence="16" key="3">
    <citation type="journal article" date="2018" name="BMC Genomics">
        <title>Whole genome sequencing and function prediction of 133 gut anaerobes isolated from chicken caecum in pure cultures.</title>
        <authorList>
            <person name="Medvecky M."/>
            <person name="Cejkova D."/>
            <person name="Polansky O."/>
            <person name="Karasova D."/>
            <person name="Kubasova T."/>
            <person name="Cizek A."/>
            <person name="Rychlik I."/>
        </authorList>
    </citation>
    <scope>NUCLEOTIDE SEQUENCE</scope>
    <source>
        <strain evidence="16">An175</strain>
    </source>
</reference>
<dbReference type="RefSeq" id="WP_006874220.1">
    <property type="nucleotide sequence ID" value="NZ_CABIWA010000012.1"/>
</dbReference>
<proteinExistence type="inferred from homology"/>
<dbReference type="InterPro" id="IPR015947">
    <property type="entry name" value="PUA-like_sf"/>
</dbReference>
<sequence length="241" mass="26134">MPRFFCGQVCGDTAVVTGEDARHMALSLRMKIGEAVTVCDGAGRDYQCRIETIAPEQVLLRVGQSAVSAGEPRVEITLYQAMPKGDKFESIVQKAVELGAARIVPVLTHRCVSRPDEKAMRKKLERYNRIALEAAKQCGRGRIPQVEPMLHFSQAVERMKCEPLAILFYENADQPLHQALRSGVGGRISLMVGSEGGFEPSEAGFAVENGLMALSLGSRILRCETAPVAALAAILYAAGEF</sequence>
<evidence type="ECO:0000256" key="7">
    <source>
        <dbReference type="ARBA" id="ARBA00022603"/>
    </source>
</evidence>
<feature type="domain" description="Ribosomal RNA small subunit methyltransferase E methyltransferase" evidence="13">
    <location>
        <begin position="72"/>
        <end position="234"/>
    </location>
</feature>
<dbReference type="CDD" id="cd18084">
    <property type="entry name" value="RsmE-like"/>
    <property type="match status" value="1"/>
</dbReference>
<evidence type="ECO:0000256" key="1">
    <source>
        <dbReference type="ARBA" id="ARBA00004496"/>
    </source>
</evidence>
<comment type="catalytic activity">
    <reaction evidence="11 12">
        <text>uridine(1498) in 16S rRNA + S-adenosyl-L-methionine = N(3)-methyluridine(1498) in 16S rRNA + S-adenosyl-L-homocysteine + H(+)</text>
        <dbReference type="Rhea" id="RHEA:42920"/>
        <dbReference type="Rhea" id="RHEA-COMP:10283"/>
        <dbReference type="Rhea" id="RHEA-COMP:10284"/>
        <dbReference type="ChEBI" id="CHEBI:15378"/>
        <dbReference type="ChEBI" id="CHEBI:57856"/>
        <dbReference type="ChEBI" id="CHEBI:59789"/>
        <dbReference type="ChEBI" id="CHEBI:65315"/>
        <dbReference type="ChEBI" id="CHEBI:74502"/>
        <dbReference type="EC" id="2.1.1.193"/>
    </reaction>
</comment>
<dbReference type="InterPro" id="IPR029028">
    <property type="entry name" value="Alpha/beta_knot_MTases"/>
</dbReference>
<dbReference type="GO" id="GO:0005737">
    <property type="term" value="C:cytoplasm"/>
    <property type="evidence" value="ECO:0007669"/>
    <property type="project" value="UniProtKB-SubCell"/>
</dbReference>
<dbReference type="EMBL" id="QVME01000005">
    <property type="protein sequence ID" value="RGE67214.1"/>
    <property type="molecule type" value="Genomic_DNA"/>
</dbReference>
<dbReference type="NCBIfam" id="NF008692">
    <property type="entry name" value="PRK11713.1-5"/>
    <property type="match status" value="1"/>
</dbReference>
<evidence type="ECO:0000256" key="9">
    <source>
        <dbReference type="ARBA" id="ARBA00022691"/>
    </source>
</evidence>
<dbReference type="PANTHER" id="PTHR30027">
    <property type="entry name" value="RIBOSOMAL RNA SMALL SUBUNIT METHYLTRANSFERASE E"/>
    <property type="match status" value="1"/>
</dbReference>
<reference evidence="17 20" key="4">
    <citation type="submission" date="2018-08" db="EMBL/GenBank/DDBJ databases">
        <title>A genome reference for cultivated species of the human gut microbiota.</title>
        <authorList>
            <person name="Zou Y."/>
            <person name="Xue W."/>
            <person name="Luo G."/>
        </authorList>
    </citation>
    <scope>NUCLEOTIDE SEQUENCE [LARGE SCALE GENOMIC DNA]</scope>
    <source>
        <strain evidence="17 20">TF05-12AC</strain>
    </source>
</reference>
<evidence type="ECO:0000313" key="20">
    <source>
        <dbReference type="Proteomes" id="UP000260828"/>
    </source>
</evidence>
<dbReference type="Pfam" id="PF20260">
    <property type="entry name" value="PUA_4"/>
    <property type="match status" value="1"/>
</dbReference>
<comment type="similarity">
    <text evidence="2 12">Belongs to the RNA methyltransferase RsmE family.</text>
</comment>
<evidence type="ECO:0000256" key="5">
    <source>
        <dbReference type="ARBA" id="ARBA00022490"/>
    </source>
</evidence>
<evidence type="ECO:0000256" key="8">
    <source>
        <dbReference type="ARBA" id="ARBA00022679"/>
    </source>
</evidence>
<organism evidence="15 18">
    <name type="scientific">Anaerotruncus colihominis</name>
    <dbReference type="NCBI Taxonomy" id="169435"/>
    <lineage>
        <taxon>Bacteria</taxon>
        <taxon>Bacillati</taxon>
        <taxon>Bacillota</taxon>
        <taxon>Clostridia</taxon>
        <taxon>Eubacteriales</taxon>
        <taxon>Oscillospiraceae</taxon>
        <taxon>Anaerotruncus</taxon>
    </lineage>
</organism>
<evidence type="ECO:0000259" key="14">
    <source>
        <dbReference type="Pfam" id="PF20260"/>
    </source>
</evidence>
<dbReference type="EC" id="2.1.1.193" evidence="3 12"/>
<dbReference type="GeneID" id="72462611"/>
<comment type="function">
    <text evidence="10 12">Specifically methylates the N3 position of the uracil ring of uridine 1498 (m3U1498) in 16S rRNA. Acts on the fully assembled 30S ribosomal subunit.</text>
</comment>
<keyword evidence="5 12" id="KW-0963">Cytoplasm</keyword>
<evidence type="ECO:0000256" key="4">
    <source>
        <dbReference type="ARBA" id="ARBA00013673"/>
    </source>
</evidence>
<keyword evidence="6 12" id="KW-0698">rRNA processing</keyword>
<dbReference type="InterPro" id="IPR046887">
    <property type="entry name" value="RsmE_PUA-like"/>
</dbReference>
<dbReference type="GO" id="GO:0070042">
    <property type="term" value="F:rRNA (uridine-N3-)-methyltransferase activity"/>
    <property type="evidence" value="ECO:0007669"/>
    <property type="project" value="TreeGrafter"/>
</dbReference>
<evidence type="ECO:0000256" key="12">
    <source>
        <dbReference type="PIRNR" id="PIRNR015601"/>
    </source>
</evidence>
<reference evidence="19" key="2">
    <citation type="submission" date="2017-04" db="EMBL/GenBank/DDBJ databases">
        <title>Function of individual gut microbiota members based on whole genome sequencing of pure cultures obtained from chicken caecum.</title>
        <authorList>
            <person name="Medvecky M."/>
            <person name="Cejkova D."/>
            <person name="Polansky O."/>
            <person name="Karasova D."/>
            <person name="Kubasova T."/>
            <person name="Cizek A."/>
            <person name="Rychlik I."/>
        </authorList>
    </citation>
    <scope>NUCLEOTIDE SEQUENCE [LARGE SCALE GENOMIC DNA]</scope>
    <source>
        <strain evidence="19">An175</strain>
    </source>
</reference>